<feature type="region of interest" description="Disordered" evidence="1">
    <location>
        <begin position="261"/>
        <end position="299"/>
    </location>
</feature>
<comment type="caution">
    <text evidence="2">The sequence shown here is derived from an EMBL/GenBank/DDBJ whole genome shotgun (WGS) entry which is preliminary data.</text>
</comment>
<dbReference type="AlphaFoldDB" id="A0A1Y3AU53"/>
<reference evidence="2 3" key="1">
    <citation type="submission" date="2017-03" db="EMBL/GenBank/DDBJ databases">
        <title>Genome Survey of Euroglyphus maynei.</title>
        <authorList>
            <person name="Arlian L.G."/>
            <person name="Morgan M.S."/>
            <person name="Rider S.D."/>
        </authorList>
    </citation>
    <scope>NUCLEOTIDE SEQUENCE [LARGE SCALE GENOMIC DNA]</scope>
    <source>
        <strain evidence="2">Arlian Lab</strain>
        <tissue evidence="2">Whole body</tissue>
    </source>
</reference>
<feature type="compositionally biased region" description="Polar residues" evidence="1">
    <location>
        <begin position="156"/>
        <end position="168"/>
    </location>
</feature>
<feature type="region of interest" description="Disordered" evidence="1">
    <location>
        <begin position="1"/>
        <end position="56"/>
    </location>
</feature>
<evidence type="ECO:0000256" key="1">
    <source>
        <dbReference type="SAM" id="MobiDB-lite"/>
    </source>
</evidence>
<feature type="compositionally biased region" description="Low complexity" evidence="1">
    <location>
        <begin position="13"/>
        <end position="56"/>
    </location>
</feature>
<name>A0A1Y3AU53_EURMA</name>
<keyword evidence="3" id="KW-1185">Reference proteome</keyword>
<sequence>MQQMSTRPPPQTPTGGQQPMTPQQIQFIRQQQRWSQPDYNQQQQQQQYPRPQQQQAWIRQPIQPTQHRFPMQQPQHQQYVPPEQMIRMVTKPMPPNSSNQQQQQFYDPSSSLLMNNKVRANINHSPQQHQQDTAIAVQQSANSVIHNQQSPMVSIQAMNSPNSNSPMIQSPVPSSQQQSLVDNLPQSAIKTPMMVTNANSSSISSPNHYQPQQQQSSSPGTSSQVSVSISSSSSSSSSVVNEKTKTALANLLNNRLNSQLQQQNRNSNDTNPVTTVTTQSLASCGSTSSPSSPALHNQQNAKVTLQPVTVYSPNNNNVNNSGASNNVVRLSTINLINPLLHLCCESIVPLEKTEGDPFMNIFFGHKMPCII</sequence>
<feature type="compositionally biased region" description="Polar residues" evidence="1">
    <location>
        <begin position="269"/>
        <end position="279"/>
    </location>
</feature>
<feature type="compositionally biased region" description="Low complexity" evidence="1">
    <location>
        <begin position="280"/>
        <end position="292"/>
    </location>
</feature>
<accession>A0A1Y3AU53</accession>
<evidence type="ECO:0000313" key="2">
    <source>
        <dbReference type="EMBL" id="OTF70986.1"/>
    </source>
</evidence>
<proteinExistence type="predicted"/>
<feature type="region of interest" description="Disordered" evidence="1">
    <location>
        <begin position="156"/>
        <end position="181"/>
    </location>
</feature>
<protein>
    <submittedName>
        <fullName evidence="2">Uncharacterized protein</fullName>
    </submittedName>
</protein>
<organism evidence="2 3">
    <name type="scientific">Euroglyphus maynei</name>
    <name type="common">Mayne's house dust mite</name>
    <dbReference type="NCBI Taxonomy" id="6958"/>
    <lineage>
        <taxon>Eukaryota</taxon>
        <taxon>Metazoa</taxon>
        <taxon>Ecdysozoa</taxon>
        <taxon>Arthropoda</taxon>
        <taxon>Chelicerata</taxon>
        <taxon>Arachnida</taxon>
        <taxon>Acari</taxon>
        <taxon>Acariformes</taxon>
        <taxon>Sarcoptiformes</taxon>
        <taxon>Astigmata</taxon>
        <taxon>Psoroptidia</taxon>
        <taxon>Analgoidea</taxon>
        <taxon>Pyroglyphidae</taxon>
        <taxon>Pyroglyphinae</taxon>
        <taxon>Euroglyphus</taxon>
    </lineage>
</organism>
<feature type="non-terminal residue" evidence="2">
    <location>
        <position position="371"/>
    </location>
</feature>
<dbReference type="EMBL" id="MUJZ01063092">
    <property type="protein sequence ID" value="OTF70986.1"/>
    <property type="molecule type" value="Genomic_DNA"/>
</dbReference>
<gene>
    <name evidence="2" type="ORF">BLA29_007051</name>
</gene>
<dbReference type="Proteomes" id="UP000194236">
    <property type="component" value="Unassembled WGS sequence"/>
</dbReference>
<evidence type="ECO:0000313" key="3">
    <source>
        <dbReference type="Proteomes" id="UP000194236"/>
    </source>
</evidence>
<feature type="compositionally biased region" description="Low complexity" evidence="1">
    <location>
        <begin position="204"/>
        <end position="240"/>
    </location>
</feature>
<feature type="region of interest" description="Disordered" evidence="1">
    <location>
        <begin position="197"/>
        <end position="241"/>
    </location>
</feature>
<feature type="compositionally biased region" description="Low complexity" evidence="1">
    <location>
        <begin position="169"/>
        <end position="179"/>
    </location>
</feature>